<dbReference type="Proteomes" id="UP001551011">
    <property type="component" value="Unassembled WGS sequence"/>
</dbReference>
<comment type="caution">
    <text evidence="2">The sequence shown here is derived from an EMBL/GenBank/DDBJ whole genome shotgun (WGS) entry which is preliminary data.</text>
</comment>
<organism evidence="2 3">
    <name type="scientific">Streptomyces flaveolus</name>
    <dbReference type="NCBI Taxonomy" id="67297"/>
    <lineage>
        <taxon>Bacteria</taxon>
        <taxon>Bacillati</taxon>
        <taxon>Actinomycetota</taxon>
        <taxon>Actinomycetes</taxon>
        <taxon>Kitasatosporales</taxon>
        <taxon>Streptomycetaceae</taxon>
        <taxon>Streptomyces</taxon>
    </lineage>
</organism>
<evidence type="ECO:0000313" key="2">
    <source>
        <dbReference type="EMBL" id="MEU5709937.1"/>
    </source>
</evidence>
<protein>
    <submittedName>
        <fullName evidence="2">Uncharacterized protein</fullName>
    </submittedName>
</protein>
<evidence type="ECO:0000313" key="3">
    <source>
        <dbReference type="Proteomes" id="UP001551011"/>
    </source>
</evidence>
<evidence type="ECO:0000256" key="1">
    <source>
        <dbReference type="SAM" id="MobiDB-lite"/>
    </source>
</evidence>
<dbReference type="RefSeq" id="WP_359258434.1">
    <property type="nucleotide sequence ID" value="NZ_JBFAEG010000017.1"/>
</dbReference>
<sequence length="789" mass="84793">MRLAVLVLAARTPSESGVVEIRTGELGRWLGLSASYVASAVVPVLRRSGVVSIDTAEGEYGQDDGLKCKVLPLWAAQGMVGHPLNLTKKEYATLLRLMEAVMAPGWTHRDGRVTPAGLIGTRTGRGAATDRLALLLLVLEARETGRVRLCGGTVDTKRGRAAATVARLLGCTASAGERVLERLEDRGLVLRVRLRTGSGLASRSRLMVPAVATAHGRTVADTVREDRAEGLKPEFSDPDVAAGPGEAPKLRTKPQVSSVAVTDEADVAEPAVAADLHTDHPHLVTAVFPPSVSGGFSGEGRGGEGRPPERACVREDQAADGGTAVAESAPPVAEDGPLRGEKQEESPVEGRDGQRATRAVVGGRPKAVWWEKAQQQRRMGLPADLGLRVALSPVAGLWARLSGWQQGQVEAATQAELTRLAGMLERPETAPRLLADRFADRLEETGGEALVDRPFPWLMRRGLVQRQACSDRRCDDGIRLDTGAECENCGNVVHIRRARRAKIAAEVDRELPGLSEGERRRVLEERLREQAAIEAEDFVWRRERARVEQARRDAARAAAQERAERERQAAAAADAVRQALSCEDCGLQRSAGLCEACGFRRRTEAAIVEAGLIAATWSADLDNPGDVTAVAAHVRASLEADIERARAEFLKLMEPGALDADPVLAASALAFTALQAVEQALPKYRSSALGRLGRTQEAEAEARRAYKTEQGRRWYKHNPHGADAVATATKAADTARERTAQYLLATRLEQLRERVAARTEAAVPTPWTDRLPQLAGRPLDGDAAGAVIA</sequence>
<feature type="compositionally biased region" description="Basic and acidic residues" evidence="1">
    <location>
        <begin position="336"/>
        <end position="355"/>
    </location>
</feature>
<feature type="region of interest" description="Disordered" evidence="1">
    <location>
        <begin position="229"/>
        <end position="256"/>
    </location>
</feature>
<reference evidence="2 3" key="1">
    <citation type="submission" date="2024-06" db="EMBL/GenBank/DDBJ databases">
        <title>The Natural Products Discovery Center: Release of the First 8490 Sequenced Strains for Exploring Actinobacteria Biosynthetic Diversity.</title>
        <authorList>
            <person name="Kalkreuter E."/>
            <person name="Kautsar S.A."/>
            <person name="Yang D."/>
            <person name="Bader C.D."/>
            <person name="Teijaro C.N."/>
            <person name="Fluegel L."/>
            <person name="Davis C.M."/>
            <person name="Simpson J.R."/>
            <person name="Lauterbach L."/>
            <person name="Steele A.D."/>
            <person name="Gui C."/>
            <person name="Meng S."/>
            <person name="Li G."/>
            <person name="Viehrig K."/>
            <person name="Ye F."/>
            <person name="Su P."/>
            <person name="Kiefer A.F."/>
            <person name="Nichols A."/>
            <person name="Cepeda A.J."/>
            <person name="Yan W."/>
            <person name="Fan B."/>
            <person name="Jiang Y."/>
            <person name="Adhikari A."/>
            <person name="Zheng C.-J."/>
            <person name="Schuster L."/>
            <person name="Cowan T.M."/>
            <person name="Smanski M.J."/>
            <person name="Chevrette M.G."/>
            <person name="De Carvalho L.P.S."/>
            <person name="Shen B."/>
        </authorList>
    </citation>
    <scope>NUCLEOTIDE SEQUENCE [LARGE SCALE GENOMIC DNA]</scope>
    <source>
        <strain evidence="2 3">NPDC020594</strain>
    </source>
</reference>
<keyword evidence="3" id="KW-1185">Reference proteome</keyword>
<dbReference type="EMBL" id="JBFAEG010000017">
    <property type="protein sequence ID" value="MEU5709937.1"/>
    <property type="molecule type" value="Genomic_DNA"/>
</dbReference>
<accession>A0ABV3ADB5</accession>
<gene>
    <name evidence="2" type="ORF">AB0H04_24180</name>
</gene>
<proteinExistence type="predicted"/>
<feature type="region of interest" description="Disordered" evidence="1">
    <location>
        <begin position="289"/>
        <end position="360"/>
    </location>
</feature>
<name>A0ABV3ADB5_9ACTN</name>
<feature type="compositionally biased region" description="Basic and acidic residues" evidence="1">
    <location>
        <begin position="301"/>
        <end position="317"/>
    </location>
</feature>